<evidence type="ECO:0000313" key="10">
    <source>
        <dbReference type="EMBL" id="BBK25180.1"/>
    </source>
</evidence>
<dbReference type="GO" id="GO:0000160">
    <property type="term" value="P:phosphorelay signal transduction system"/>
    <property type="evidence" value="ECO:0007669"/>
    <property type="project" value="UniProtKB-KW"/>
</dbReference>
<dbReference type="InterPro" id="IPR038424">
    <property type="entry name" value="H_kinase_PdtaS_GAF_sf"/>
</dbReference>
<dbReference type="Pfam" id="PF02518">
    <property type="entry name" value="HATPase_c"/>
    <property type="match status" value="1"/>
</dbReference>
<keyword evidence="3" id="KW-0597">Phosphoprotein</keyword>
<keyword evidence="5" id="KW-0547">Nucleotide-binding</keyword>
<dbReference type="GeneID" id="92716330"/>
<keyword evidence="7" id="KW-0067">ATP-binding</keyword>
<sequence>MQTRGIEMSQLYTLIRDSTNLTEVQAKILDHEQVALQFAADISKNQVYLCAKGKNSDISVILLAVRPSYTHSQTFFKAGDTFLRDELSIVENVFSTGRKVAGRMELDQGRKVAVTGYPIVDNAGVPFAVVCFVSSSLDQQQVLTDTGSLALQVPFDGKDYYGIRPQDGVIILDSLGRIIYSNDMANDLYMVLDKEAVESQEIIGHTIVRFPLVDEVMKTGRPVFGDEVSENMTLSAWGLPIISGGKVTRTVLILTDVTAIREKEKQILVKDSVIKEIHHRVKNSLNTIAGMLRMQARRAKDPDTKDALKRSVNRILGISQIHDILASQSGGQIDMDVLLDRICKLSVDSLTFCPVRVVREKGSDPLIVDSEKAVPLAIAANELIHNAIDHGFNGMDKGILIVGTSLDEEKLHVYIKNNGHPLSPEVKDMNSSGLGLQIVRNLVEIELKGSFELRNDGEFVTADIYCSRALMGA</sequence>
<evidence type="ECO:0000256" key="1">
    <source>
        <dbReference type="ARBA" id="ARBA00000085"/>
    </source>
</evidence>
<dbReference type="Pfam" id="PF07568">
    <property type="entry name" value="HisKA_2"/>
    <property type="match status" value="1"/>
</dbReference>
<evidence type="ECO:0000256" key="8">
    <source>
        <dbReference type="ARBA" id="ARBA00023012"/>
    </source>
</evidence>
<keyword evidence="4" id="KW-0808">Transferase</keyword>
<dbReference type="InterPro" id="IPR011495">
    <property type="entry name" value="Sig_transdc_His_kin_sub2_dim/P"/>
</dbReference>
<dbReference type="PROSITE" id="PS50109">
    <property type="entry name" value="HIS_KIN"/>
    <property type="match status" value="1"/>
</dbReference>
<feature type="domain" description="Histidine kinase" evidence="9">
    <location>
        <begin position="276"/>
        <end position="456"/>
    </location>
</feature>
<evidence type="ECO:0000256" key="6">
    <source>
        <dbReference type="ARBA" id="ARBA00022777"/>
    </source>
</evidence>
<dbReference type="Gene3D" id="3.30.565.10">
    <property type="entry name" value="Histidine kinase-like ATPase, C-terminal domain"/>
    <property type="match status" value="1"/>
</dbReference>
<dbReference type="SUPFAM" id="SSF55874">
    <property type="entry name" value="ATPase domain of HSP90 chaperone/DNA topoisomerase II/histidine kinase"/>
    <property type="match status" value="1"/>
</dbReference>
<accession>A0A8D5A666</accession>
<organism evidence="10 11">
    <name type="scientific">Dialister hominis</name>
    <dbReference type="NCBI Taxonomy" id="2582419"/>
    <lineage>
        <taxon>Bacteria</taxon>
        <taxon>Bacillati</taxon>
        <taxon>Bacillota</taxon>
        <taxon>Negativicutes</taxon>
        <taxon>Veillonellales</taxon>
        <taxon>Veillonellaceae</taxon>
        <taxon>Dialister</taxon>
    </lineage>
</organism>
<evidence type="ECO:0000256" key="7">
    <source>
        <dbReference type="ARBA" id="ARBA00022840"/>
    </source>
</evidence>
<proteinExistence type="predicted"/>
<dbReference type="PANTHER" id="PTHR41523:SF8">
    <property type="entry name" value="ETHYLENE RESPONSE SENSOR PROTEIN"/>
    <property type="match status" value="1"/>
</dbReference>
<dbReference type="Gene3D" id="3.30.450.280">
    <property type="entry name" value="GAF domain"/>
    <property type="match status" value="1"/>
</dbReference>
<keyword evidence="8" id="KW-0902">Two-component regulatory system</keyword>
<evidence type="ECO:0000256" key="2">
    <source>
        <dbReference type="ARBA" id="ARBA00012438"/>
    </source>
</evidence>
<comment type="catalytic activity">
    <reaction evidence="1">
        <text>ATP + protein L-histidine = ADP + protein N-phospho-L-histidine.</text>
        <dbReference type="EC" id="2.7.13.3"/>
    </reaction>
</comment>
<dbReference type="AlphaFoldDB" id="A0A8D5A666"/>
<evidence type="ECO:0000313" key="11">
    <source>
        <dbReference type="Proteomes" id="UP000320585"/>
    </source>
</evidence>
<dbReference type="EMBL" id="AP019697">
    <property type="protein sequence ID" value="BBK25180.1"/>
    <property type="molecule type" value="Genomic_DNA"/>
</dbReference>
<dbReference type="RefSeq" id="WP_231939208.1">
    <property type="nucleotide sequence ID" value="NZ_AP019697.1"/>
</dbReference>
<name>A0A8D5A666_9FIRM</name>
<dbReference type="InterPro" id="IPR036890">
    <property type="entry name" value="HATPase_C_sf"/>
</dbReference>
<evidence type="ECO:0000259" key="9">
    <source>
        <dbReference type="PROSITE" id="PS50109"/>
    </source>
</evidence>
<dbReference type="GO" id="GO:0004673">
    <property type="term" value="F:protein histidine kinase activity"/>
    <property type="evidence" value="ECO:0007669"/>
    <property type="project" value="UniProtKB-EC"/>
</dbReference>
<dbReference type="Proteomes" id="UP000320585">
    <property type="component" value="Chromosome"/>
</dbReference>
<dbReference type="Gene3D" id="3.30.450.20">
    <property type="entry name" value="PAS domain"/>
    <property type="match status" value="1"/>
</dbReference>
<evidence type="ECO:0000256" key="4">
    <source>
        <dbReference type="ARBA" id="ARBA00022679"/>
    </source>
</evidence>
<dbReference type="EC" id="2.7.13.3" evidence="2"/>
<keyword evidence="6" id="KW-0418">Kinase</keyword>
<gene>
    <name evidence="10" type="ORF">Dia5BBH33_11150</name>
</gene>
<dbReference type="GO" id="GO:0005524">
    <property type="term" value="F:ATP binding"/>
    <property type="evidence" value="ECO:0007669"/>
    <property type="project" value="UniProtKB-KW"/>
</dbReference>
<evidence type="ECO:0000256" key="5">
    <source>
        <dbReference type="ARBA" id="ARBA00022741"/>
    </source>
</evidence>
<protein>
    <recommendedName>
        <fullName evidence="2">histidine kinase</fullName>
        <ecNumber evidence="2">2.7.13.3</ecNumber>
    </recommendedName>
</protein>
<dbReference type="PANTHER" id="PTHR41523">
    <property type="entry name" value="TWO-COMPONENT SYSTEM SENSOR PROTEIN"/>
    <property type="match status" value="1"/>
</dbReference>
<keyword evidence="11" id="KW-1185">Reference proteome</keyword>
<dbReference type="KEGG" id="dho:Dia5BBH33_11150"/>
<dbReference type="InterPro" id="IPR005467">
    <property type="entry name" value="His_kinase_dom"/>
</dbReference>
<evidence type="ECO:0000256" key="3">
    <source>
        <dbReference type="ARBA" id="ARBA00022553"/>
    </source>
</evidence>
<dbReference type="InterPro" id="IPR003594">
    <property type="entry name" value="HATPase_dom"/>
</dbReference>
<reference evidence="11" key="1">
    <citation type="submission" date="2019-05" db="EMBL/GenBank/DDBJ databases">
        <title>Complete genome sequencing of Dialister sp. strain 5BBH33.</title>
        <authorList>
            <person name="Sakamoto M."/>
            <person name="Murakami T."/>
            <person name="Mori H."/>
        </authorList>
    </citation>
    <scope>NUCLEOTIDE SEQUENCE [LARGE SCALE GENOMIC DNA]</scope>
    <source>
        <strain evidence="11">5BBH33</strain>
    </source>
</reference>